<reference evidence="2 3" key="1">
    <citation type="submission" date="2019-12" db="EMBL/GenBank/DDBJ databases">
        <title>Genomic-based taxomic classification of the family Erythrobacteraceae.</title>
        <authorList>
            <person name="Xu L."/>
        </authorList>
    </citation>
    <scope>NUCLEOTIDE SEQUENCE [LARGE SCALE GENOMIC DNA]</scope>
    <source>
        <strain evidence="2 3">JCM 16339</strain>
    </source>
</reference>
<protein>
    <submittedName>
        <fullName evidence="2">DUF3489 domain-containing protein</fullName>
    </submittedName>
</protein>
<gene>
    <name evidence="2" type="ORF">GRI32_00560</name>
</gene>
<evidence type="ECO:0000256" key="1">
    <source>
        <dbReference type="SAM" id="MobiDB-lite"/>
    </source>
</evidence>
<organism evidence="2 3">
    <name type="scientific">Alteraurantiacibacter aestuarii</name>
    <dbReference type="NCBI Taxonomy" id="650004"/>
    <lineage>
        <taxon>Bacteria</taxon>
        <taxon>Pseudomonadati</taxon>
        <taxon>Pseudomonadota</taxon>
        <taxon>Alphaproteobacteria</taxon>
        <taxon>Sphingomonadales</taxon>
        <taxon>Erythrobacteraceae</taxon>
        <taxon>Alteraurantiacibacter</taxon>
    </lineage>
</organism>
<dbReference type="OrthoDB" id="7206991at2"/>
<accession>A0A844ZHH0</accession>
<feature type="region of interest" description="Disordered" evidence="1">
    <location>
        <begin position="32"/>
        <end position="71"/>
    </location>
</feature>
<dbReference type="AlphaFoldDB" id="A0A844ZHH0"/>
<sequence length="131" mass="14113">MRSAGPWVLGAARCCFVTEYHPMIDTVENKPATKRARRMAREPKPAGEVADSAPIRTAQVEPKPAKPSSKSSLVLGMLQRPQGATIAQIVAATGWLPHTTRAALTGLKKKGHEITSEKAEGEERVYRVVAG</sequence>
<comment type="caution">
    <text evidence="2">The sequence shown here is derived from an EMBL/GenBank/DDBJ whole genome shotgun (WGS) entry which is preliminary data.</text>
</comment>
<dbReference type="InterPro" id="IPR021880">
    <property type="entry name" value="DUF3489"/>
</dbReference>
<dbReference type="Pfam" id="PF11994">
    <property type="entry name" value="DUF3489"/>
    <property type="match status" value="1"/>
</dbReference>
<dbReference type="Proteomes" id="UP000435243">
    <property type="component" value="Unassembled WGS sequence"/>
</dbReference>
<name>A0A844ZHH0_9SPHN</name>
<evidence type="ECO:0000313" key="2">
    <source>
        <dbReference type="EMBL" id="MXO87228.1"/>
    </source>
</evidence>
<keyword evidence="3" id="KW-1185">Reference proteome</keyword>
<dbReference type="EMBL" id="WTYY01000001">
    <property type="protein sequence ID" value="MXO87228.1"/>
    <property type="molecule type" value="Genomic_DNA"/>
</dbReference>
<proteinExistence type="predicted"/>
<evidence type="ECO:0000313" key="3">
    <source>
        <dbReference type="Proteomes" id="UP000435243"/>
    </source>
</evidence>